<name>A0AAN6S442_9PEZI</name>
<evidence type="ECO:0000256" key="8">
    <source>
        <dbReference type="ARBA" id="ARBA00081473"/>
    </source>
</evidence>
<comment type="similarity">
    <text evidence="2">Belongs to the TFIIF beta subunit family.</text>
</comment>
<sequence length="355" mass="40505">MADSLRIKAEPEAGSSSFAEDELDESTDLDFYDNTMPGDPYSTMYLARLPGYLWKAWSELGDDEEIEIGKIRQWADPDGTMRLQMLLRPDLKPHEELPKEYDMQIADPDVSNTFIFSEQDLPSYVAKNKERAAALARGIPAHVWRQQQQKQGGGQQTDRVKKGTPYTRRGVPKKTAIAGRIKHEVNCTPVLNAETDYYLTKRTIDANKPKGTVRIMDRLPPNGVQDAREWDKWIKTTEKASKAKKMDMKHARWPENRLLDAIAECFSTHNYWPIKALRERIPQPEAFIREGLDKIAVLNRTGRFANCWSLKPAYRTMIAKDNQALPANDTVAPQPSANIPSDDEDEEDLKMEDVL</sequence>
<feature type="region of interest" description="Disordered" evidence="10">
    <location>
        <begin position="325"/>
        <end position="355"/>
    </location>
</feature>
<keyword evidence="7" id="KW-0539">Nucleus</keyword>
<dbReference type="CDD" id="cd07980">
    <property type="entry name" value="TFIIF_beta"/>
    <property type="match status" value="1"/>
</dbReference>
<feature type="domain" description="TFIIF beta subunit N-terminal" evidence="12">
    <location>
        <begin position="43"/>
        <end position="190"/>
    </location>
</feature>
<dbReference type="Pfam" id="PF02270">
    <property type="entry name" value="TFIIF_beta"/>
    <property type="match status" value="1"/>
</dbReference>
<dbReference type="InterPro" id="IPR040504">
    <property type="entry name" value="TFIIF_beta_N"/>
</dbReference>
<evidence type="ECO:0000256" key="4">
    <source>
        <dbReference type="ARBA" id="ARBA00023015"/>
    </source>
</evidence>
<dbReference type="SUPFAM" id="SSF50916">
    <property type="entry name" value="Rap30/74 interaction domains"/>
    <property type="match status" value="1"/>
</dbReference>
<dbReference type="InterPro" id="IPR011039">
    <property type="entry name" value="TFIIF_interaction"/>
</dbReference>
<dbReference type="Proteomes" id="UP001303473">
    <property type="component" value="Unassembled WGS sequence"/>
</dbReference>
<dbReference type="PANTHER" id="PTHR10445:SF0">
    <property type="entry name" value="GENERAL TRANSCRIPTION FACTOR IIF SUBUNIT 2"/>
    <property type="match status" value="1"/>
</dbReference>
<dbReference type="InterPro" id="IPR040450">
    <property type="entry name" value="TFIIF_beta_HTH"/>
</dbReference>
<keyword evidence="6" id="KW-0804">Transcription</keyword>
<evidence type="ECO:0000259" key="12">
    <source>
        <dbReference type="Pfam" id="PF17683"/>
    </source>
</evidence>
<feature type="region of interest" description="Disordered" evidence="10">
    <location>
        <begin position="144"/>
        <end position="171"/>
    </location>
</feature>
<evidence type="ECO:0000256" key="10">
    <source>
        <dbReference type="SAM" id="MobiDB-lite"/>
    </source>
</evidence>
<protein>
    <recommendedName>
        <fullName evidence="3">Transcription initiation factor IIF subunit beta</fullName>
    </recommendedName>
    <alternativeName>
        <fullName evidence="9">TFIIF medium subunit</fullName>
    </alternativeName>
    <alternativeName>
        <fullName evidence="8">TFIIF-beta</fullName>
    </alternativeName>
</protein>
<evidence type="ECO:0000259" key="11">
    <source>
        <dbReference type="Pfam" id="PF02270"/>
    </source>
</evidence>
<dbReference type="GO" id="GO:0005674">
    <property type="term" value="C:transcription factor TFIIF complex"/>
    <property type="evidence" value="ECO:0007669"/>
    <property type="project" value="InterPro"/>
</dbReference>
<keyword evidence="5" id="KW-0238">DNA-binding</keyword>
<comment type="subcellular location">
    <subcellularLocation>
        <location evidence="1">Nucleus</location>
    </subcellularLocation>
</comment>
<evidence type="ECO:0000256" key="1">
    <source>
        <dbReference type="ARBA" id="ARBA00004123"/>
    </source>
</evidence>
<dbReference type="SUPFAM" id="SSF46785">
    <property type="entry name" value="Winged helix' DNA-binding domain"/>
    <property type="match status" value="1"/>
</dbReference>
<dbReference type="GO" id="GO:0006367">
    <property type="term" value="P:transcription initiation at RNA polymerase II promoter"/>
    <property type="evidence" value="ECO:0007669"/>
    <property type="project" value="InterPro"/>
</dbReference>
<feature type="region of interest" description="Disordered" evidence="10">
    <location>
        <begin position="1"/>
        <end position="26"/>
    </location>
</feature>
<evidence type="ECO:0000256" key="5">
    <source>
        <dbReference type="ARBA" id="ARBA00023125"/>
    </source>
</evidence>
<keyword evidence="14" id="KW-1185">Reference proteome</keyword>
<accession>A0AAN6S442</accession>
<reference evidence="14" key="1">
    <citation type="journal article" date="2023" name="Mol. Phylogenet. Evol.">
        <title>Genome-scale phylogeny and comparative genomics of the fungal order Sordariales.</title>
        <authorList>
            <person name="Hensen N."/>
            <person name="Bonometti L."/>
            <person name="Westerberg I."/>
            <person name="Brannstrom I.O."/>
            <person name="Guillou S."/>
            <person name="Cros-Aarteil S."/>
            <person name="Calhoun S."/>
            <person name="Haridas S."/>
            <person name="Kuo A."/>
            <person name="Mondo S."/>
            <person name="Pangilinan J."/>
            <person name="Riley R."/>
            <person name="LaButti K."/>
            <person name="Andreopoulos B."/>
            <person name="Lipzen A."/>
            <person name="Chen C."/>
            <person name="Yan M."/>
            <person name="Daum C."/>
            <person name="Ng V."/>
            <person name="Clum A."/>
            <person name="Steindorff A."/>
            <person name="Ohm R.A."/>
            <person name="Martin F."/>
            <person name="Silar P."/>
            <person name="Natvig D.O."/>
            <person name="Lalanne C."/>
            <person name="Gautier V."/>
            <person name="Ament-Velasquez S.L."/>
            <person name="Kruys A."/>
            <person name="Hutchinson M.I."/>
            <person name="Powell A.J."/>
            <person name="Barry K."/>
            <person name="Miller A.N."/>
            <person name="Grigoriev I.V."/>
            <person name="Debuchy R."/>
            <person name="Gladieux P."/>
            <person name="Hiltunen Thoren M."/>
            <person name="Johannesson H."/>
        </authorList>
    </citation>
    <scope>NUCLEOTIDE SEQUENCE [LARGE SCALE GENOMIC DNA]</scope>
    <source>
        <strain evidence="14">CBS 340.73</strain>
    </source>
</reference>
<dbReference type="InterPro" id="IPR036390">
    <property type="entry name" value="WH_DNA-bd_sf"/>
</dbReference>
<evidence type="ECO:0000256" key="7">
    <source>
        <dbReference type="ARBA" id="ARBA00023242"/>
    </source>
</evidence>
<evidence type="ECO:0000256" key="9">
    <source>
        <dbReference type="ARBA" id="ARBA00081863"/>
    </source>
</evidence>
<proteinExistence type="inferred from homology"/>
<dbReference type="PANTHER" id="PTHR10445">
    <property type="entry name" value="GENERAL TRANSCRIPTION FACTOR IIF SUBUNIT 2"/>
    <property type="match status" value="1"/>
</dbReference>
<dbReference type="GO" id="GO:0003677">
    <property type="term" value="F:DNA binding"/>
    <property type="evidence" value="ECO:0007669"/>
    <property type="project" value="UniProtKB-KW"/>
</dbReference>
<organism evidence="13 14">
    <name type="scientific">Diplogelasinospora grovesii</name>
    <dbReference type="NCBI Taxonomy" id="303347"/>
    <lineage>
        <taxon>Eukaryota</taxon>
        <taxon>Fungi</taxon>
        <taxon>Dikarya</taxon>
        <taxon>Ascomycota</taxon>
        <taxon>Pezizomycotina</taxon>
        <taxon>Sordariomycetes</taxon>
        <taxon>Sordariomycetidae</taxon>
        <taxon>Sordariales</taxon>
        <taxon>Diplogelasinosporaceae</taxon>
        <taxon>Diplogelasinospora</taxon>
    </lineage>
</organism>
<dbReference type="Gene3D" id="1.10.10.10">
    <property type="entry name" value="Winged helix-like DNA-binding domain superfamily/Winged helix DNA-binding domain"/>
    <property type="match status" value="1"/>
</dbReference>
<dbReference type="Pfam" id="PF17683">
    <property type="entry name" value="TFIIF_beta_N"/>
    <property type="match status" value="1"/>
</dbReference>
<evidence type="ECO:0000313" key="14">
    <source>
        <dbReference type="Proteomes" id="UP001303473"/>
    </source>
</evidence>
<evidence type="ECO:0000256" key="2">
    <source>
        <dbReference type="ARBA" id="ARBA00009543"/>
    </source>
</evidence>
<feature type="domain" description="TFIIF beta subunit HTH" evidence="11">
    <location>
        <begin position="251"/>
        <end position="315"/>
    </location>
</feature>
<evidence type="ECO:0000256" key="3">
    <source>
        <dbReference type="ARBA" id="ARBA00021453"/>
    </source>
</evidence>
<feature type="compositionally biased region" description="Acidic residues" evidence="10">
    <location>
        <begin position="341"/>
        <end position="355"/>
    </location>
</feature>
<comment type="caution">
    <text evidence="13">The sequence shown here is derived from an EMBL/GenBank/DDBJ whole genome shotgun (WGS) entry which is preliminary data.</text>
</comment>
<dbReference type="FunFam" id="1.10.10.10:FF:000035">
    <property type="entry name" value="General transcription factor IIF subunit 2"/>
    <property type="match status" value="1"/>
</dbReference>
<evidence type="ECO:0000256" key="6">
    <source>
        <dbReference type="ARBA" id="ARBA00023163"/>
    </source>
</evidence>
<dbReference type="InterPro" id="IPR003196">
    <property type="entry name" value="TFIIF_beta"/>
</dbReference>
<dbReference type="EMBL" id="MU853816">
    <property type="protein sequence ID" value="KAK3939141.1"/>
    <property type="molecule type" value="Genomic_DNA"/>
</dbReference>
<feature type="compositionally biased region" description="Basic and acidic residues" evidence="10">
    <location>
        <begin position="1"/>
        <end position="11"/>
    </location>
</feature>
<keyword evidence="4" id="KW-0805">Transcription regulation</keyword>
<dbReference type="AlphaFoldDB" id="A0AAN6S442"/>
<dbReference type="InterPro" id="IPR036388">
    <property type="entry name" value="WH-like_DNA-bd_sf"/>
</dbReference>
<evidence type="ECO:0000313" key="13">
    <source>
        <dbReference type="EMBL" id="KAK3939141.1"/>
    </source>
</evidence>
<gene>
    <name evidence="13" type="ORF">QBC46DRAFT_153404</name>
</gene>